<keyword evidence="1" id="KW-0479">Metal-binding</keyword>
<evidence type="ECO:0000256" key="4">
    <source>
        <dbReference type="ARBA" id="ARBA00022833"/>
    </source>
</evidence>
<evidence type="ECO:0000313" key="7">
    <source>
        <dbReference type="EMBL" id="WAR18153.1"/>
    </source>
</evidence>
<dbReference type="SUPFAM" id="SSF57667">
    <property type="entry name" value="beta-beta-alpha zinc fingers"/>
    <property type="match status" value="1"/>
</dbReference>
<keyword evidence="3 5" id="KW-0863">Zinc-finger</keyword>
<dbReference type="PANTHER" id="PTHR24408">
    <property type="entry name" value="ZINC FINGER PROTEIN"/>
    <property type="match status" value="1"/>
</dbReference>
<keyword evidence="2" id="KW-0677">Repeat</keyword>
<evidence type="ECO:0000256" key="1">
    <source>
        <dbReference type="ARBA" id="ARBA00022723"/>
    </source>
</evidence>
<dbReference type="PANTHER" id="PTHR24408:SF58">
    <property type="entry name" value="TRANSCRIPTION FACTOR (TFIIIA), PUTATIVE (AFU_ORTHOLOGUE AFUA_1G05150)-RELATED"/>
    <property type="match status" value="1"/>
</dbReference>
<dbReference type="PROSITE" id="PS00028">
    <property type="entry name" value="ZINC_FINGER_C2H2_1"/>
    <property type="match status" value="1"/>
</dbReference>
<evidence type="ECO:0000259" key="6">
    <source>
        <dbReference type="PROSITE" id="PS50157"/>
    </source>
</evidence>
<dbReference type="Gene3D" id="3.30.160.60">
    <property type="entry name" value="Classic Zinc Finger"/>
    <property type="match status" value="1"/>
</dbReference>
<dbReference type="InterPro" id="IPR013087">
    <property type="entry name" value="Znf_C2H2_type"/>
</dbReference>
<dbReference type="EMBL" id="CP111021">
    <property type="protein sequence ID" value="WAR18153.1"/>
    <property type="molecule type" value="Genomic_DNA"/>
</dbReference>
<gene>
    <name evidence="7" type="ORF">MAR_032747</name>
</gene>
<name>A0ABY7F7J9_MYAAR</name>
<keyword evidence="8" id="KW-1185">Reference proteome</keyword>
<sequence length="157" mass="18248">MADRKDYRVRRHMKSHTGERRFVCEICDKAFLLKHHLKNHQRNVHNKIMNDEKTYGDYRPVLKYATPESILKFSTPESTLKLPTPESIIKLPANEYSEGDWTNMFIIVDIAVQLAKKCFITTPTCDVTRKCTPANGRLRANIAIEAFVKNITFMLTF</sequence>
<proteinExistence type="predicted"/>
<evidence type="ECO:0000256" key="5">
    <source>
        <dbReference type="PROSITE-ProRule" id="PRU00042"/>
    </source>
</evidence>
<organism evidence="7 8">
    <name type="scientific">Mya arenaria</name>
    <name type="common">Soft-shell clam</name>
    <dbReference type="NCBI Taxonomy" id="6604"/>
    <lineage>
        <taxon>Eukaryota</taxon>
        <taxon>Metazoa</taxon>
        <taxon>Spiralia</taxon>
        <taxon>Lophotrochozoa</taxon>
        <taxon>Mollusca</taxon>
        <taxon>Bivalvia</taxon>
        <taxon>Autobranchia</taxon>
        <taxon>Heteroconchia</taxon>
        <taxon>Euheterodonta</taxon>
        <taxon>Imparidentia</taxon>
        <taxon>Neoheterodontei</taxon>
        <taxon>Myida</taxon>
        <taxon>Myoidea</taxon>
        <taxon>Myidae</taxon>
        <taxon>Mya</taxon>
    </lineage>
</organism>
<accession>A0ABY7F7J9</accession>
<dbReference type="Proteomes" id="UP001164746">
    <property type="component" value="Chromosome 10"/>
</dbReference>
<protein>
    <submittedName>
        <fullName evidence="7">RREB1-like protein</fullName>
    </submittedName>
</protein>
<evidence type="ECO:0000256" key="3">
    <source>
        <dbReference type="ARBA" id="ARBA00022771"/>
    </source>
</evidence>
<evidence type="ECO:0000256" key="2">
    <source>
        <dbReference type="ARBA" id="ARBA00022737"/>
    </source>
</evidence>
<feature type="domain" description="C2H2-type" evidence="6">
    <location>
        <begin position="22"/>
        <end position="45"/>
    </location>
</feature>
<dbReference type="InterPro" id="IPR036236">
    <property type="entry name" value="Znf_C2H2_sf"/>
</dbReference>
<keyword evidence="4" id="KW-0862">Zinc</keyword>
<dbReference type="PROSITE" id="PS50157">
    <property type="entry name" value="ZINC_FINGER_C2H2_2"/>
    <property type="match status" value="1"/>
</dbReference>
<reference evidence="7" key="1">
    <citation type="submission" date="2022-11" db="EMBL/GenBank/DDBJ databases">
        <title>Centuries of genome instability and evolution in soft-shell clam transmissible cancer (bioRxiv).</title>
        <authorList>
            <person name="Hart S.F.M."/>
            <person name="Yonemitsu M.A."/>
            <person name="Giersch R.M."/>
            <person name="Beal B.F."/>
            <person name="Arriagada G."/>
            <person name="Davis B.W."/>
            <person name="Ostrander E.A."/>
            <person name="Goff S.P."/>
            <person name="Metzger M.J."/>
        </authorList>
    </citation>
    <scope>NUCLEOTIDE SEQUENCE</scope>
    <source>
        <strain evidence="7">MELC-2E11</strain>
        <tissue evidence="7">Siphon/mantle</tissue>
    </source>
</reference>
<evidence type="ECO:0000313" key="8">
    <source>
        <dbReference type="Proteomes" id="UP001164746"/>
    </source>
</evidence>